<protein>
    <submittedName>
        <fullName evidence="3">Juvenile hormone esterase</fullName>
    </submittedName>
</protein>
<proteinExistence type="evidence at transcript level"/>
<dbReference type="InterPro" id="IPR029058">
    <property type="entry name" value="AB_hydrolase_fold"/>
</dbReference>
<feature type="domain" description="Carboxylesterase type B" evidence="2">
    <location>
        <begin position="23"/>
        <end position="66"/>
    </location>
</feature>
<dbReference type="SUPFAM" id="SSF53474">
    <property type="entry name" value="alpha/beta-Hydrolases"/>
    <property type="match status" value="1"/>
</dbReference>
<evidence type="ECO:0000256" key="1">
    <source>
        <dbReference type="ARBA" id="ARBA00023180"/>
    </source>
</evidence>
<dbReference type="AlphaFoldDB" id="A0A0B4RY08"/>
<name>A0A0B4RY08_CHISP</name>
<evidence type="ECO:0000313" key="3">
    <source>
        <dbReference type="EMBL" id="AIY69033.1"/>
    </source>
</evidence>
<sequence length="319" mass="36110">MYIINFPAYTVSVPDLSRCKAAARTETGWVCGTRRRAVSGSEYASFLGVPYAKQPLGELRFQISEADSIFVEKHIDDCHRDRLLMYSFAFVIREVFNVTQESQDNTFATVRLNVFGFLSLNSTQVPVAQIEKTPELAVSPRLTFMSGDQLPVLSELIHKKYLNGTPDLDSFLRLCRDQFYMYPALKLASKSSGRAPVFMYRFSYSGVDSAWKKGLGLKFKGAGHGEDLTYIFRMNSVRGPLRAGELTSSDDDAEMKNKMTDIVVNFMRHSNPMPGLLEAGRWQTAACRPPLYLEENGPRHLYPTRASTDEQAFFDHLYK</sequence>
<organism evidence="3">
    <name type="scientific">Chilo suppressalis</name>
    <name type="common">Asiatic rice borer moth</name>
    <dbReference type="NCBI Taxonomy" id="168631"/>
    <lineage>
        <taxon>Eukaryota</taxon>
        <taxon>Metazoa</taxon>
        <taxon>Ecdysozoa</taxon>
        <taxon>Arthropoda</taxon>
        <taxon>Hexapoda</taxon>
        <taxon>Insecta</taxon>
        <taxon>Pterygota</taxon>
        <taxon>Neoptera</taxon>
        <taxon>Endopterygota</taxon>
        <taxon>Lepidoptera</taxon>
        <taxon>Glossata</taxon>
        <taxon>Ditrysia</taxon>
        <taxon>Pyraloidea</taxon>
        <taxon>Crambidae</taxon>
        <taxon>Crambinae</taxon>
        <taxon>Chilo</taxon>
    </lineage>
</organism>
<feature type="domain" description="Carboxylesterase type B" evidence="2">
    <location>
        <begin position="167"/>
        <end position="294"/>
    </location>
</feature>
<dbReference type="InterPro" id="IPR050309">
    <property type="entry name" value="Type-B_Carboxylest/Lipase"/>
</dbReference>
<feature type="non-terminal residue" evidence="3">
    <location>
        <position position="319"/>
    </location>
</feature>
<dbReference type="EMBL" id="KJ023205">
    <property type="protein sequence ID" value="AIY69033.1"/>
    <property type="molecule type" value="mRNA"/>
</dbReference>
<reference evidence="3" key="1">
    <citation type="submission" date="2014-01" db="EMBL/GenBank/DDBJ databases">
        <authorList>
            <person name="Wang B."/>
            <person name="Wang Y."/>
            <person name="Han P."/>
            <person name="Zhang Y."/>
            <person name="Han Z."/>
        </authorList>
    </citation>
    <scope>NUCLEOTIDE SEQUENCE</scope>
    <source>
        <strain evidence="3">CsuEst7</strain>
    </source>
</reference>
<keyword evidence="1" id="KW-0325">Glycoprotein</keyword>
<dbReference type="InterPro" id="IPR002018">
    <property type="entry name" value="CarbesteraseB"/>
</dbReference>
<dbReference type="Gene3D" id="3.40.50.1820">
    <property type="entry name" value="alpha/beta hydrolase"/>
    <property type="match status" value="2"/>
</dbReference>
<dbReference type="Pfam" id="PF00135">
    <property type="entry name" value="COesterase"/>
    <property type="match status" value="2"/>
</dbReference>
<evidence type="ECO:0000259" key="2">
    <source>
        <dbReference type="Pfam" id="PF00135"/>
    </source>
</evidence>
<accession>A0A0B4RY08</accession>
<dbReference type="OrthoDB" id="19653at2759"/>
<dbReference type="PANTHER" id="PTHR11559">
    <property type="entry name" value="CARBOXYLESTERASE"/>
    <property type="match status" value="1"/>
</dbReference>